<proteinExistence type="predicted"/>
<accession>A0A645FH41</accession>
<evidence type="ECO:0000313" key="1">
    <source>
        <dbReference type="EMBL" id="MPN12956.1"/>
    </source>
</evidence>
<reference evidence="1" key="1">
    <citation type="submission" date="2019-08" db="EMBL/GenBank/DDBJ databases">
        <authorList>
            <person name="Kucharzyk K."/>
            <person name="Murdoch R.W."/>
            <person name="Higgins S."/>
            <person name="Loffler F."/>
        </authorList>
    </citation>
    <scope>NUCLEOTIDE SEQUENCE</scope>
</reference>
<dbReference type="AlphaFoldDB" id="A0A645FH41"/>
<dbReference type="EMBL" id="VSSQ01059387">
    <property type="protein sequence ID" value="MPN12956.1"/>
    <property type="molecule type" value="Genomic_DNA"/>
</dbReference>
<name>A0A645FH41_9ZZZZ</name>
<gene>
    <name evidence="1" type="ORF">SDC9_160276</name>
</gene>
<protein>
    <submittedName>
        <fullName evidence="1">Uncharacterized protein</fullName>
    </submittedName>
</protein>
<organism evidence="1">
    <name type="scientific">bioreactor metagenome</name>
    <dbReference type="NCBI Taxonomy" id="1076179"/>
    <lineage>
        <taxon>unclassified sequences</taxon>
        <taxon>metagenomes</taxon>
        <taxon>ecological metagenomes</taxon>
    </lineage>
</organism>
<comment type="caution">
    <text evidence="1">The sequence shown here is derived from an EMBL/GenBank/DDBJ whole genome shotgun (WGS) entry which is preliminary data.</text>
</comment>
<sequence length="229" mass="25753">MPEVEQVQRRNHGALPVVVDHHVEILFAVALGVEAADQDDRNFPFADLIGESERIVAAEHDPGAVAIGGDFDRSRSAGFLLEEAEPVTRPAHLQLQLPENKEPVAADFRVRENRVDAGGRIDLRPRSRQGVGDESPAARAAAEKSLLRQRVEPAFDGDRADAEQFLKFARTRQLLSRRKPSGEDQLPELVGQQLIERLVLRGIKFELIPGHINLRYAPRKNRCRFREFH</sequence>